<dbReference type="Proteomes" id="UP001602245">
    <property type="component" value="Unassembled WGS sequence"/>
</dbReference>
<organism evidence="2 3">
    <name type="scientific">Paractinoplanes globisporus</name>
    <dbReference type="NCBI Taxonomy" id="113565"/>
    <lineage>
        <taxon>Bacteria</taxon>
        <taxon>Bacillati</taxon>
        <taxon>Actinomycetota</taxon>
        <taxon>Actinomycetes</taxon>
        <taxon>Micromonosporales</taxon>
        <taxon>Micromonosporaceae</taxon>
        <taxon>Paractinoplanes</taxon>
    </lineage>
</organism>
<sequence>MIAALVTTAAVSAASAFVPAIPIEAYLVAAVTTTGADPVALGIAAGLGQTAGKLLTFLAARGVVRSSRLRRWLERRTGPAGGSPHRTWARLALARERMAAALSRAVPPAIGRWSKAAARSVRVASKRLIVLLDRPVLAVPTVFLSALLGIPPLLVTTVYAAGTHMSATTFGVICLVGRSIRFIAIALAPQLVK</sequence>
<protein>
    <recommendedName>
        <fullName evidence="4">VTT domain-containing protein</fullName>
    </recommendedName>
</protein>
<feature type="transmembrane region" description="Helical" evidence="1">
    <location>
        <begin position="136"/>
        <end position="161"/>
    </location>
</feature>
<dbReference type="RefSeq" id="WP_020518292.1">
    <property type="nucleotide sequence ID" value="NZ_JBIAZU010000002.1"/>
</dbReference>
<reference evidence="2 3" key="1">
    <citation type="submission" date="2024-10" db="EMBL/GenBank/DDBJ databases">
        <title>The Natural Products Discovery Center: Release of the First 8490 Sequenced Strains for Exploring Actinobacteria Biosynthetic Diversity.</title>
        <authorList>
            <person name="Kalkreuter E."/>
            <person name="Kautsar S.A."/>
            <person name="Yang D."/>
            <person name="Bader C.D."/>
            <person name="Teijaro C.N."/>
            <person name="Fluegel L."/>
            <person name="Davis C.M."/>
            <person name="Simpson J.R."/>
            <person name="Lauterbach L."/>
            <person name="Steele A.D."/>
            <person name="Gui C."/>
            <person name="Meng S."/>
            <person name="Li G."/>
            <person name="Viehrig K."/>
            <person name="Ye F."/>
            <person name="Su P."/>
            <person name="Kiefer A.F."/>
            <person name="Nichols A."/>
            <person name="Cepeda A.J."/>
            <person name="Yan W."/>
            <person name="Fan B."/>
            <person name="Jiang Y."/>
            <person name="Adhikari A."/>
            <person name="Zheng C.-J."/>
            <person name="Schuster L."/>
            <person name="Cowan T.M."/>
            <person name="Smanski M.J."/>
            <person name="Chevrette M.G."/>
            <person name="De Carvalho L.P.S."/>
            <person name="Shen B."/>
        </authorList>
    </citation>
    <scope>NUCLEOTIDE SEQUENCE [LARGE SCALE GENOMIC DNA]</scope>
    <source>
        <strain evidence="2 3">NPDC000087</strain>
    </source>
</reference>
<keyword evidence="1" id="KW-1133">Transmembrane helix</keyword>
<dbReference type="EMBL" id="JBIAZU010000002">
    <property type="protein sequence ID" value="MFF5289643.1"/>
    <property type="molecule type" value="Genomic_DNA"/>
</dbReference>
<accession>A0ABW6W9J6</accession>
<proteinExistence type="predicted"/>
<gene>
    <name evidence="2" type="ORF">ACFY35_09400</name>
</gene>
<evidence type="ECO:0008006" key="4">
    <source>
        <dbReference type="Google" id="ProtNLM"/>
    </source>
</evidence>
<keyword evidence="3" id="KW-1185">Reference proteome</keyword>
<evidence type="ECO:0000256" key="1">
    <source>
        <dbReference type="SAM" id="Phobius"/>
    </source>
</evidence>
<name>A0ABW6W9J6_9ACTN</name>
<keyword evidence="1" id="KW-0472">Membrane</keyword>
<evidence type="ECO:0000313" key="3">
    <source>
        <dbReference type="Proteomes" id="UP001602245"/>
    </source>
</evidence>
<keyword evidence="1" id="KW-0812">Transmembrane</keyword>
<comment type="caution">
    <text evidence="2">The sequence shown here is derived from an EMBL/GenBank/DDBJ whole genome shotgun (WGS) entry which is preliminary data.</text>
</comment>
<evidence type="ECO:0000313" key="2">
    <source>
        <dbReference type="EMBL" id="MFF5289643.1"/>
    </source>
</evidence>
<feature type="transmembrane region" description="Helical" evidence="1">
    <location>
        <begin position="40"/>
        <end position="64"/>
    </location>
</feature>